<keyword evidence="1" id="KW-0347">Helicase</keyword>
<name>A0A8J7YU37_9ARCH</name>
<keyword evidence="1" id="KW-0378">Hydrolase</keyword>
<gene>
    <name evidence="2" type="ORF">GW779_06990</name>
    <name evidence="1" type="ORF">GW910_06915</name>
</gene>
<evidence type="ECO:0000313" key="3">
    <source>
        <dbReference type="Proteomes" id="UP000768163"/>
    </source>
</evidence>
<dbReference type="EMBL" id="JAACQH010000196">
    <property type="protein sequence ID" value="NCS92123.1"/>
    <property type="molecule type" value="Genomic_DNA"/>
</dbReference>
<keyword evidence="1" id="KW-0067">ATP-binding</keyword>
<sequence>MSKLYLQNIIDDISFENLPAKWLGFDFARFSKDKTLFDFQKRGLKNALKGLWFYFKDKREDKQNLYNHYQANDFTENFDYDLKKREGKKTAKYLLEYDKDYPSADSKIPFSHFINRMSFWMATGSGKTLIIVKLIELLGKLIA</sequence>
<dbReference type="EMBL" id="JAACVF010000238">
    <property type="protein sequence ID" value="NCN65766.1"/>
    <property type="molecule type" value="Genomic_DNA"/>
</dbReference>
<dbReference type="AlphaFoldDB" id="A0A8J7YU37"/>
<proteinExistence type="predicted"/>
<feature type="non-terminal residue" evidence="1">
    <location>
        <position position="143"/>
    </location>
</feature>
<protein>
    <submittedName>
        <fullName evidence="1">DEAD/DEAH box helicase family protein</fullName>
    </submittedName>
</protein>
<evidence type="ECO:0000313" key="1">
    <source>
        <dbReference type="EMBL" id="NCN65766.1"/>
    </source>
</evidence>
<accession>A0A8J7YU37</accession>
<organism evidence="1 3">
    <name type="scientific">Candidatus Altarchaeum hamiconexum</name>
    <dbReference type="NCBI Taxonomy" id="1803513"/>
    <lineage>
        <taxon>Archaea</taxon>
        <taxon>Candidatus Altarchaeota</taxon>
        <taxon>Candidatus Altiarchaeia</taxon>
        <taxon>Candidatus Altarchaeales</taxon>
        <taxon>Candidatus Altarchaeaceae</taxon>
        <taxon>Candidatus Altarchaeum</taxon>
    </lineage>
</organism>
<comment type="caution">
    <text evidence="1">The sequence shown here is derived from an EMBL/GenBank/DDBJ whole genome shotgun (WGS) entry which is preliminary data.</text>
</comment>
<dbReference type="GO" id="GO:0004386">
    <property type="term" value="F:helicase activity"/>
    <property type="evidence" value="ECO:0007669"/>
    <property type="project" value="UniProtKB-KW"/>
</dbReference>
<reference evidence="1" key="1">
    <citation type="submission" date="2019-11" db="EMBL/GenBank/DDBJ databases">
        <title>Lipid analysis of CO2-rich subsurface aquifers suggests an autotrophy-based deep biosphere with lysolipids enriched in CPR bacteria.</title>
        <authorList>
            <person name="Probst A.J."/>
            <person name="Elling F.J."/>
            <person name="Castelle C.J."/>
            <person name="Zhu Q."/>
            <person name="Elvert M."/>
            <person name="Birarda G."/>
            <person name="Holman H.-Y."/>
            <person name="Lane K.R."/>
            <person name="Ladd B."/>
            <person name="Ryan M.C."/>
            <person name="Woyke T."/>
            <person name="Hinrichs K.-U."/>
            <person name="Banfield J.F."/>
        </authorList>
    </citation>
    <scope>NUCLEOTIDE SEQUENCE</scope>
    <source>
        <strain evidence="1">CG_2015-01_33_1645</strain>
        <strain evidence="2">CG_2015-04_33_537</strain>
    </source>
</reference>
<dbReference type="Proteomes" id="UP000768163">
    <property type="component" value="Unassembled WGS sequence"/>
</dbReference>
<evidence type="ECO:0000313" key="2">
    <source>
        <dbReference type="EMBL" id="NCS92123.1"/>
    </source>
</evidence>
<keyword evidence="1" id="KW-0547">Nucleotide-binding</keyword>
<dbReference type="Proteomes" id="UP000738826">
    <property type="component" value="Unassembled WGS sequence"/>
</dbReference>